<evidence type="ECO:0000256" key="3">
    <source>
        <dbReference type="ARBA" id="ARBA00022833"/>
    </source>
</evidence>
<feature type="region of interest" description="Disordered" evidence="5">
    <location>
        <begin position="684"/>
        <end position="727"/>
    </location>
</feature>
<dbReference type="SUPFAM" id="SSF90229">
    <property type="entry name" value="CCCH zinc finger"/>
    <property type="match status" value="1"/>
</dbReference>
<dbReference type="GO" id="GO:0035198">
    <property type="term" value="F:miRNA binding"/>
    <property type="evidence" value="ECO:0007669"/>
    <property type="project" value="InterPro"/>
</dbReference>
<dbReference type="InterPro" id="IPR022755">
    <property type="entry name" value="Znf_C2H2_jaz"/>
</dbReference>
<dbReference type="InterPro" id="IPR039691">
    <property type="entry name" value="ZC3H7A/B"/>
</dbReference>
<feature type="domain" description="C3H1-type" evidence="6">
    <location>
        <begin position="941"/>
        <end position="962"/>
    </location>
</feature>
<organism evidence="7 8">
    <name type="scientific">Cyprinus carpio</name>
    <name type="common">Common carp</name>
    <dbReference type="NCBI Taxonomy" id="7962"/>
    <lineage>
        <taxon>Eukaryota</taxon>
        <taxon>Metazoa</taxon>
        <taxon>Chordata</taxon>
        <taxon>Craniata</taxon>
        <taxon>Vertebrata</taxon>
        <taxon>Euteleostomi</taxon>
        <taxon>Actinopterygii</taxon>
        <taxon>Neopterygii</taxon>
        <taxon>Teleostei</taxon>
        <taxon>Ostariophysi</taxon>
        <taxon>Cypriniformes</taxon>
        <taxon>Cyprinidae</taxon>
        <taxon>Cyprininae</taxon>
        <taxon>Cyprinus</taxon>
    </lineage>
</organism>
<dbReference type="InterPro" id="IPR000571">
    <property type="entry name" value="Znf_CCCH"/>
</dbReference>
<dbReference type="PANTHER" id="PTHR14928">
    <property type="entry name" value="MICRO-RNA BINDING ZINC FINGER CCCH DOMAIN-CONTAINING PROTEIN 7"/>
    <property type="match status" value="1"/>
</dbReference>
<dbReference type="InterPro" id="IPR036855">
    <property type="entry name" value="Znf_CCCH_sf"/>
</dbReference>
<dbReference type="Pfam" id="PF12171">
    <property type="entry name" value="zf-C2H2_jaz"/>
    <property type="match status" value="1"/>
</dbReference>
<reference evidence="7" key="1">
    <citation type="submission" date="2025-08" db="UniProtKB">
        <authorList>
            <consortium name="Ensembl"/>
        </authorList>
    </citation>
    <scope>IDENTIFICATION</scope>
</reference>
<feature type="zinc finger region" description="C3H1-type" evidence="4">
    <location>
        <begin position="941"/>
        <end position="962"/>
    </location>
</feature>
<dbReference type="SUPFAM" id="SSF57667">
    <property type="entry name" value="beta-beta-alpha zinc fingers"/>
    <property type="match status" value="1"/>
</dbReference>
<sequence length="1003" mass="111987">MSGERQKRRQEIQRALNFIKCSLPYPDPEGYEGFVVQLVCNLLDEGNAAFRESVWMQALGHFDEAVNVALYAQAEGLNVPAALLESLYINRAAVHQNMGEFDSGVKDCDLALEVCKDSTKALYRKAVCLKESGKLREAYDCSAACLLASPQDQSVSNLSKEIAASLGLKSRKAYISSHVSTQNPVHAVEIFLTACLRAIRKCFRKIFIFWSSVIFLKSVLLFQRGKAAGSEDDCAAPSPLDEISSVELEEGTDSAADSDWPSPVLPAPVPVSDPHEAPGQSGAVPLSVPVSQSLEDSELMGDELDNLLDCMSKEEDASQSGVVPSSLLCFSSPRLPPAFFSSFGSQLSSLDSFTKAELSSNSSSGDLDALDFICPSSVSPQHPLVVGGDALDSLSEFSLPGGKVCRSFLPSVKLTGSPHTRNGHATSTVSRLSKNPLEHTHDFTQACSSCFTTTGPGVLDFELRSDVTHRCKKDLLLCRRRGGASSPWRRIRPRPTRNNFQASFVLCREVLENQVCKYGEGCTFAYCQEEIDVWTQERRGLLVRELLFNPLSTNERQALGVIELLNIHSGMFMFLCEACFDYKPRMISKRWKENPALCANAPTQHQFDKKKCLVHVVKSSAVSYSKIRAVSSRCHFDVCRQQLALGCKKKDGCCFAHSLIELQIWILQRDTGISHEEIVQESKKHWNKQHPAVVAPRSPNRITAAKSKSPSRAEETNGKAGPVQGTGSAEVKGHGLELMMKFVCSQCWKDGLLSEPDRALKYCTAKARHSWTKDRRVLLVKSHERKKWVAVRPLPFAKTFPQQYDICVHVLKQRKCHYIGNCSFAHSQEEKDLWTYMKNNGFRDIQQVFDVWLSTSNQNRAFDCTSPSQPMEEKQITMPTDFAEATQDGFYCPLCGKHSNSDRQWQQHISSEKHKHRVFSGEGEDESLAWSHRFPGPCFSICPRLDEGCADGASCDFAHSEEELQEWCRRRDFLRRMLNKARADMLISPTDNNFGIYNFLLQN</sequence>
<dbReference type="SUPFAM" id="SSF48452">
    <property type="entry name" value="TPR-like"/>
    <property type="match status" value="1"/>
</dbReference>
<evidence type="ECO:0000256" key="5">
    <source>
        <dbReference type="SAM" id="MobiDB-lite"/>
    </source>
</evidence>
<dbReference type="Gene3D" id="3.30.160.60">
    <property type="entry name" value="Classic Zinc Finger"/>
    <property type="match status" value="1"/>
</dbReference>
<keyword evidence="1 4" id="KW-0479">Metal-binding</keyword>
<proteinExistence type="predicted"/>
<evidence type="ECO:0000256" key="1">
    <source>
        <dbReference type="ARBA" id="ARBA00022723"/>
    </source>
</evidence>
<dbReference type="InterPro" id="IPR019734">
    <property type="entry name" value="TPR_rpt"/>
</dbReference>
<dbReference type="PROSITE" id="PS50103">
    <property type="entry name" value="ZF_C3H1"/>
    <property type="match status" value="2"/>
</dbReference>
<dbReference type="AlphaFoldDB" id="A0A8C2HIB9"/>
<evidence type="ECO:0000313" key="8">
    <source>
        <dbReference type="Proteomes" id="UP000694701"/>
    </source>
</evidence>
<dbReference type="SMART" id="SM00028">
    <property type="entry name" value="TPR"/>
    <property type="match status" value="2"/>
</dbReference>
<dbReference type="Gene3D" id="1.25.40.10">
    <property type="entry name" value="Tetratricopeptide repeat domain"/>
    <property type="match status" value="1"/>
</dbReference>
<evidence type="ECO:0000313" key="7">
    <source>
        <dbReference type="Ensembl" id="ENSCCRP00020045228.1"/>
    </source>
</evidence>
<dbReference type="InterPro" id="IPR036236">
    <property type="entry name" value="Znf_C2H2_sf"/>
</dbReference>
<evidence type="ECO:0000256" key="4">
    <source>
        <dbReference type="PROSITE-ProRule" id="PRU00723"/>
    </source>
</evidence>
<protein>
    <submittedName>
        <fullName evidence="7">Zinc finger CCCH-type containing 7Ba</fullName>
    </submittedName>
</protein>
<dbReference type="PANTHER" id="PTHR14928:SF6">
    <property type="entry name" value="ZINC FINGER CCCH DOMAIN-CONTAINING PROTEIN 7B"/>
    <property type="match status" value="1"/>
</dbReference>
<dbReference type="GO" id="GO:0008270">
    <property type="term" value="F:zinc ion binding"/>
    <property type="evidence" value="ECO:0007669"/>
    <property type="project" value="UniProtKB-KW"/>
</dbReference>
<dbReference type="Ensembl" id="ENSCCRT00020049321.1">
    <property type="protein sequence ID" value="ENSCCRP00020045228.1"/>
    <property type="gene ID" value="ENSCCRG00020020102.1"/>
</dbReference>
<feature type="region of interest" description="Disordered" evidence="5">
    <location>
        <begin position="251"/>
        <end position="284"/>
    </location>
</feature>
<dbReference type="Proteomes" id="UP000694701">
    <property type="component" value="Unplaced"/>
</dbReference>
<name>A0A8C2HIB9_CYPCA</name>
<dbReference type="GO" id="GO:0035196">
    <property type="term" value="P:miRNA processing"/>
    <property type="evidence" value="ECO:0007669"/>
    <property type="project" value="TreeGrafter"/>
</dbReference>
<accession>A0A8C2HIB9</accession>
<evidence type="ECO:0000259" key="6">
    <source>
        <dbReference type="PROSITE" id="PS50103"/>
    </source>
</evidence>
<keyword evidence="2 4" id="KW-0863">Zinc-finger</keyword>
<keyword evidence="3 4" id="KW-0862">Zinc</keyword>
<evidence type="ECO:0000256" key="2">
    <source>
        <dbReference type="ARBA" id="ARBA00022771"/>
    </source>
</evidence>
<dbReference type="InterPro" id="IPR011990">
    <property type="entry name" value="TPR-like_helical_dom_sf"/>
</dbReference>
<feature type="zinc finger region" description="C3H1-type" evidence="4">
    <location>
        <begin position="801"/>
        <end position="829"/>
    </location>
</feature>
<feature type="domain" description="C3H1-type" evidence="6">
    <location>
        <begin position="801"/>
        <end position="829"/>
    </location>
</feature>